<dbReference type="Proteomes" id="UP000628448">
    <property type="component" value="Unassembled WGS sequence"/>
</dbReference>
<dbReference type="InterPro" id="IPR016181">
    <property type="entry name" value="Acyl_CoA_acyltransferase"/>
</dbReference>
<name>A0A931GVT9_9BACT</name>
<dbReference type="AlphaFoldDB" id="A0A931GVT9"/>
<organism evidence="4 5">
    <name type="scientific">Panacibacter microcysteis</name>
    <dbReference type="NCBI Taxonomy" id="2793269"/>
    <lineage>
        <taxon>Bacteria</taxon>
        <taxon>Pseudomonadati</taxon>
        <taxon>Bacteroidota</taxon>
        <taxon>Chitinophagia</taxon>
        <taxon>Chitinophagales</taxon>
        <taxon>Chitinophagaceae</taxon>
        <taxon>Panacibacter</taxon>
    </lineage>
</organism>
<evidence type="ECO:0000313" key="5">
    <source>
        <dbReference type="Proteomes" id="UP000628448"/>
    </source>
</evidence>
<keyword evidence="1" id="KW-0808">Transferase</keyword>
<dbReference type="Gene3D" id="3.40.630.30">
    <property type="match status" value="1"/>
</dbReference>
<accession>A0A931GVT9</accession>
<dbReference type="PANTHER" id="PTHR43877">
    <property type="entry name" value="AMINOALKYLPHOSPHONATE N-ACETYLTRANSFERASE-RELATED-RELATED"/>
    <property type="match status" value="1"/>
</dbReference>
<sequence>MNSYFVQATVADIPHIWSILQGAIARRKADGSQQWQDGYPNPEVLQRDIKSGVGYILKIGDEIAGYTAILINDEPAYAGIEGAWLTNDDFVVFHRVAVAQEFLGQGIAKKLLTYIEAYARSKGIRSLKADTNFDNAAMLATFEKMGYQYCGEVWFRGNPRRAYEKVLATIP</sequence>
<dbReference type="EMBL" id="JADWYR010000001">
    <property type="protein sequence ID" value="MBG9376795.1"/>
    <property type="molecule type" value="Genomic_DNA"/>
</dbReference>
<evidence type="ECO:0000256" key="2">
    <source>
        <dbReference type="ARBA" id="ARBA00023315"/>
    </source>
</evidence>
<evidence type="ECO:0000256" key="1">
    <source>
        <dbReference type="ARBA" id="ARBA00022679"/>
    </source>
</evidence>
<keyword evidence="5" id="KW-1185">Reference proteome</keyword>
<dbReference type="InterPro" id="IPR000182">
    <property type="entry name" value="GNAT_dom"/>
</dbReference>
<dbReference type="PROSITE" id="PS51186">
    <property type="entry name" value="GNAT"/>
    <property type="match status" value="1"/>
</dbReference>
<dbReference type="RefSeq" id="WP_196990788.1">
    <property type="nucleotide sequence ID" value="NZ_JADWYR010000001.1"/>
</dbReference>
<proteinExistence type="predicted"/>
<gene>
    <name evidence="4" type="ORF">I5907_11140</name>
</gene>
<dbReference type="InterPro" id="IPR050832">
    <property type="entry name" value="Bact_Acetyltransf"/>
</dbReference>
<feature type="domain" description="N-acetyltransferase" evidence="3">
    <location>
        <begin position="3"/>
        <end position="170"/>
    </location>
</feature>
<evidence type="ECO:0000259" key="3">
    <source>
        <dbReference type="PROSITE" id="PS51186"/>
    </source>
</evidence>
<evidence type="ECO:0000313" key="4">
    <source>
        <dbReference type="EMBL" id="MBG9376795.1"/>
    </source>
</evidence>
<dbReference type="CDD" id="cd04301">
    <property type="entry name" value="NAT_SF"/>
    <property type="match status" value="1"/>
</dbReference>
<reference evidence="4" key="1">
    <citation type="submission" date="2020-11" db="EMBL/GenBank/DDBJ databases">
        <title>Bacterial whole genome sequence for Panacibacter sp. DH6.</title>
        <authorList>
            <person name="Le V."/>
            <person name="Ko S."/>
            <person name="Ahn C.-Y."/>
            <person name="Oh H.-M."/>
        </authorList>
    </citation>
    <scope>NUCLEOTIDE SEQUENCE</scope>
    <source>
        <strain evidence="4">DH6</strain>
    </source>
</reference>
<dbReference type="Pfam" id="PF00583">
    <property type="entry name" value="Acetyltransf_1"/>
    <property type="match status" value="1"/>
</dbReference>
<dbReference type="PANTHER" id="PTHR43877:SF2">
    <property type="entry name" value="AMINOALKYLPHOSPHONATE N-ACETYLTRANSFERASE-RELATED"/>
    <property type="match status" value="1"/>
</dbReference>
<dbReference type="GO" id="GO:0016747">
    <property type="term" value="F:acyltransferase activity, transferring groups other than amino-acyl groups"/>
    <property type="evidence" value="ECO:0007669"/>
    <property type="project" value="InterPro"/>
</dbReference>
<protein>
    <submittedName>
        <fullName evidence="4">GNAT family N-acetyltransferase</fullName>
    </submittedName>
</protein>
<keyword evidence="2" id="KW-0012">Acyltransferase</keyword>
<dbReference type="SUPFAM" id="SSF55729">
    <property type="entry name" value="Acyl-CoA N-acyltransferases (Nat)"/>
    <property type="match status" value="1"/>
</dbReference>
<comment type="caution">
    <text evidence="4">The sequence shown here is derived from an EMBL/GenBank/DDBJ whole genome shotgun (WGS) entry which is preliminary data.</text>
</comment>